<dbReference type="EMBL" id="AMQM01010131">
    <property type="status" value="NOT_ANNOTATED_CDS"/>
    <property type="molecule type" value="Genomic_DNA"/>
</dbReference>
<dbReference type="AlphaFoldDB" id="T1FL88"/>
<dbReference type="KEGG" id="hro:HELRODRAFT_184458"/>
<name>T1FL88_HELRO</name>
<dbReference type="GeneID" id="20209587"/>
<dbReference type="HOGENOM" id="CLU_1492674_0_0_1"/>
<dbReference type="InParanoid" id="T1FL88"/>
<feature type="compositionally biased region" description="Low complexity" evidence="1">
    <location>
        <begin position="148"/>
        <end position="164"/>
    </location>
</feature>
<reference evidence="2 4" key="2">
    <citation type="journal article" date="2013" name="Nature">
        <title>Insights into bilaterian evolution from three spiralian genomes.</title>
        <authorList>
            <person name="Simakov O."/>
            <person name="Marletaz F."/>
            <person name="Cho S.J."/>
            <person name="Edsinger-Gonzales E."/>
            <person name="Havlak P."/>
            <person name="Hellsten U."/>
            <person name="Kuo D.H."/>
            <person name="Larsson T."/>
            <person name="Lv J."/>
            <person name="Arendt D."/>
            <person name="Savage R."/>
            <person name="Osoegawa K."/>
            <person name="de Jong P."/>
            <person name="Grimwood J."/>
            <person name="Chapman J.A."/>
            <person name="Shapiro H."/>
            <person name="Aerts A."/>
            <person name="Otillar R.P."/>
            <person name="Terry A.Y."/>
            <person name="Boore J.L."/>
            <person name="Grigoriev I.V."/>
            <person name="Lindberg D.R."/>
            <person name="Seaver E.C."/>
            <person name="Weisblat D.A."/>
            <person name="Putnam N.H."/>
            <person name="Rokhsar D.S."/>
        </authorList>
    </citation>
    <scope>NUCLEOTIDE SEQUENCE</scope>
</reference>
<evidence type="ECO:0000313" key="3">
    <source>
        <dbReference type="EnsemblMetazoa" id="HelroP184458"/>
    </source>
</evidence>
<evidence type="ECO:0000313" key="2">
    <source>
        <dbReference type="EMBL" id="ESN95445.1"/>
    </source>
</evidence>
<dbReference type="Gene3D" id="2.30.29.30">
    <property type="entry name" value="Pleckstrin-homology domain (PH domain)/Phosphotyrosine-binding domain (PTB)"/>
    <property type="match status" value="1"/>
</dbReference>
<dbReference type="EMBL" id="AMQM01010130">
    <property type="status" value="NOT_ANNOTATED_CDS"/>
    <property type="molecule type" value="Genomic_DNA"/>
</dbReference>
<dbReference type="RefSeq" id="XP_009026456.1">
    <property type="nucleotide sequence ID" value="XM_009028208.1"/>
</dbReference>
<gene>
    <name evidence="3" type="primary">20209587</name>
    <name evidence="2" type="ORF">HELRODRAFT_184458</name>
</gene>
<organism evidence="3 4">
    <name type="scientific">Helobdella robusta</name>
    <name type="common">Californian leech</name>
    <dbReference type="NCBI Taxonomy" id="6412"/>
    <lineage>
        <taxon>Eukaryota</taxon>
        <taxon>Metazoa</taxon>
        <taxon>Spiralia</taxon>
        <taxon>Lophotrochozoa</taxon>
        <taxon>Annelida</taxon>
        <taxon>Clitellata</taxon>
        <taxon>Hirudinea</taxon>
        <taxon>Rhynchobdellida</taxon>
        <taxon>Glossiphoniidae</taxon>
        <taxon>Helobdella</taxon>
    </lineage>
</organism>
<keyword evidence="4" id="KW-1185">Reference proteome</keyword>
<dbReference type="EnsemblMetazoa" id="HelroT184458">
    <property type="protein sequence ID" value="HelroP184458"/>
    <property type="gene ID" value="HelroG184458"/>
</dbReference>
<sequence>MHVTTYIFVVFRVQPDGTHLRDYGRLRKDGEMKMRRHTEKRDRNLWVMGETYNYKDALVLSQFYLDENNSALPKDKEKMSFALVDKKTKEPCIFTSKTQEIGNTWPIRSGLFSDSTPDLISLTNNNNFNNNNESWGHFDEPVRPFPGTNSTTNSANNNNNSDNAKSTDKEPCPALNDYDWW</sequence>
<reference evidence="4" key="1">
    <citation type="submission" date="2012-12" db="EMBL/GenBank/DDBJ databases">
        <authorList>
            <person name="Hellsten U."/>
            <person name="Grimwood J."/>
            <person name="Chapman J.A."/>
            <person name="Shapiro H."/>
            <person name="Aerts A."/>
            <person name="Otillar R.P."/>
            <person name="Terry A.Y."/>
            <person name="Boore J.L."/>
            <person name="Simakov O."/>
            <person name="Marletaz F."/>
            <person name="Cho S.-J."/>
            <person name="Edsinger-Gonzales E."/>
            <person name="Havlak P."/>
            <person name="Kuo D.-H."/>
            <person name="Larsson T."/>
            <person name="Lv J."/>
            <person name="Arendt D."/>
            <person name="Savage R."/>
            <person name="Osoegawa K."/>
            <person name="de Jong P."/>
            <person name="Lindberg D.R."/>
            <person name="Seaver E.C."/>
            <person name="Weisblat D.A."/>
            <person name="Putnam N.H."/>
            <person name="Grigoriev I.V."/>
            <person name="Rokhsar D.S."/>
        </authorList>
    </citation>
    <scope>NUCLEOTIDE SEQUENCE</scope>
</reference>
<dbReference type="Proteomes" id="UP000015101">
    <property type="component" value="Unassembled WGS sequence"/>
</dbReference>
<dbReference type="InterPro" id="IPR011993">
    <property type="entry name" value="PH-like_dom_sf"/>
</dbReference>
<protein>
    <submittedName>
        <fullName evidence="2 3">Uncharacterized protein</fullName>
    </submittedName>
</protein>
<evidence type="ECO:0000256" key="1">
    <source>
        <dbReference type="SAM" id="MobiDB-lite"/>
    </source>
</evidence>
<dbReference type="CTD" id="20209587"/>
<feature type="region of interest" description="Disordered" evidence="1">
    <location>
        <begin position="132"/>
        <end position="181"/>
    </location>
</feature>
<evidence type="ECO:0000313" key="4">
    <source>
        <dbReference type="Proteomes" id="UP000015101"/>
    </source>
</evidence>
<reference evidence="3" key="3">
    <citation type="submission" date="2015-06" db="UniProtKB">
        <authorList>
            <consortium name="EnsemblMetazoa"/>
        </authorList>
    </citation>
    <scope>IDENTIFICATION</scope>
</reference>
<dbReference type="EMBL" id="KB097523">
    <property type="protein sequence ID" value="ESN95445.1"/>
    <property type="molecule type" value="Genomic_DNA"/>
</dbReference>
<accession>T1FL88</accession>
<proteinExistence type="predicted"/>